<dbReference type="PANTHER" id="PTHR41523:SF8">
    <property type="entry name" value="ETHYLENE RESPONSE SENSOR PROTEIN"/>
    <property type="match status" value="1"/>
</dbReference>
<organism evidence="9 10">
    <name type="scientific">Roseicella frigidaeris</name>
    <dbReference type="NCBI Taxonomy" id="2230885"/>
    <lineage>
        <taxon>Bacteria</taxon>
        <taxon>Pseudomonadati</taxon>
        <taxon>Pseudomonadota</taxon>
        <taxon>Alphaproteobacteria</taxon>
        <taxon>Acetobacterales</taxon>
        <taxon>Roseomonadaceae</taxon>
        <taxon>Roseicella</taxon>
    </lineage>
</organism>
<dbReference type="InterPro" id="IPR011102">
    <property type="entry name" value="Sig_transdc_His_kinase_HWE"/>
</dbReference>
<feature type="domain" description="Signal transduction histidine kinase HWE region" evidence="8">
    <location>
        <begin position="400"/>
        <end position="491"/>
    </location>
</feature>
<keyword evidence="5" id="KW-0547">Nucleotide-binding</keyword>
<evidence type="ECO:0000256" key="2">
    <source>
        <dbReference type="ARBA" id="ARBA00012438"/>
    </source>
</evidence>
<sequence>MVPSAVPSLTALADTLGLVPVPTLLLERPGLRLLLGNGEAAALLGCPPEHLAAAWAAVLGGAEGGALAQRLAGIAGDGRTEVFDAPFVLAGARTRAVLVHAREITLEGRRLLSVGLTDITRQQRAEARLARVQRRLDAALAGAELGAWHRNLRTELIEVSARWCAMLGLPPMHTLPVPAWRKLVHPADRAVLQDHAEAILTGEIDRYELVLRLQHVDGRYIPVLSRGVVIERDPAGRPLVMTGTHHDLTVLHASEAARVESEREARRRLAELETLYHFAPLGLAQFDRSLRFVRINEALAEINGFPVEAHIGRVVWDLVPDLQAAAEPLMRRVLDRGETITGIEFIGETAKAPGVKRDWVEQFYPLRDPETQEVIGLGIVCEEVTERKRAERTRELLLRELDHRVKNLFAVMGGLVAFSAREAASPQAMCEALLGRIEALAQAHDLVRPAIAGAAGDIRSTTLAALVHALLAPFRAAGEQAAGRLRLEGPEIPLGPAAAPPIALALHELATNAAKYGALSRTGGLVLIEWGIEAPSLGLRWSERGGPAVVQPARRGFGHRLVAQSAAQLGGTAEFRWAPEGLTVELRLPLQRLTG</sequence>
<dbReference type="SUPFAM" id="SSF55785">
    <property type="entry name" value="PYP-like sensor domain (PAS domain)"/>
    <property type="match status" value="3"/>
</dbReference>
<dbReference type="InterPro" id="IPR013655">
    <property type="entry name" value="PAS_fold_3"/>
</dbReference>
<dbReference type="SMART" id="SM00086">
    <property type="entry name" value="PAC"/>
    <property type="match status" value="1"/>
</dbReference>
<dbReference type="Pfam" id="PF07536">
    <property type="entry name" value="HWE_HK"/>
    <property type="match status" value="1"/>
</dbReference>
<dbReference type="Gene3D" id="3.30.565.10">
    <property type="entry name" value="Histidine kinase-like ATPase, C-terminal domain"/>
    <property type="match status" value="1"/>
</dbReference>
<protein>
    <recommendedName>
        <fullName evidence="2">histidine kinase</fullName>
        <ecNumber evidence="2">2.7.13.3</ecNumber>
    </recommendedName>
</protein>
<proteinExistence type="predicted"/>
<keyword evidence="4" id="KW-0808">Transferase</keyword>
<evidence type="ECO:0000256" key="5">
    <source>
        <dbReference type="ARBA" id="ARBA00022741"/>
    </source>
</evidence>
<dbReference type="InterPro" id="IPR013656">
    <property type="entry name" value="PAS_4"/>
</dbReference>
<dbReference type="AlphaFoldDB" id="A0A327M816"/>
<dbReference type="GO" id="GO:0005524">
    <property type="term" value="F:ATP binding"/>
    <property type="evidence" value="ECO:0007669"/>
    <property type="project" value="UniProtKB-KW"/>
</dbReference>
<evidence type="ECO:0000313" key="10">
    <source>
        <dbReference type="Proteomes" id="UP000249065"/>
    </source>
</evidence>
<dbReference type="InterPro" id="IPR035965">
    <property type="entry name" value="PAS-like_dom_sf"/>
</dbReference>
<comment type="caution">
    <text evidence="9">The sequence shown here is derived from an EMBL/GenBank/DDBJ whole genome shotgun (WGS) entry which is preliminary data.</text>
</comment>
<dbReference type="NCBIfam" id="TIGR00229">
    <property type="entry name" value="sensory_box"/>
    <property type="match status" value="2"/>
</dbReference>
<keyword evidence="3" id="KW-0597">Phosphoprotein</keyword>
<dbReference type="EC" id="2.7.13.3" evidence="2"/>
<comment type="catalytic activity">
    <reaction evidence="1">
        <text>ATP + protein L-histidine = ADP + protein N-phospho-L-histidine.</text>
        <dbReference type="EC" id="2.7.13.3"/>
    </reaction>
</comment>
<reference evidence="10" key="1">
    <citation type="submission" date="2018-06" db="EMBL/GenBank/DDBJ databases">
        <authorList>
            <person name="Khan S.A."/>
        </authorList>
    </citation>
    <scope>NUCLEOTIDE SEQUENCE [LARGE SCALE GENOMIC DNA]</scope>
    <source>
        <strain evidence="10">DB-1506</strain>
    </source>
</reference>
<dbReference type="Pfam" id="PF08447">
    <property type="entry name" value="PAS_3"/>
    <property type="match status" value="1"/>
</dbReference>
<evidence type="ECO:0000256" key="7">
    <source>
        <dbReference type="ARBA" id="ARBA00022840"/>
    </source>
</evidence>
<evidence type="ECO:0000256" key="3">
    <source>
        <dbReference type="ARBA" id="ARBA00022553"/>
    </source>
</evidence>
<dbReference type="Pfam" id="PF08448">
    <property type="entry name" value="PAS_4"/>
    <property type="match status" value="1"/>
</dbReference>
<dbReference type="Proteomes" id="UP000249065">
    <property type="component" value="Unassembled WGS sequence"/>
</dbReference>
<keyword evidence="6" id="KW-0418">Kinase</keyword>
<name>A0A327M816_9PROT</name>
<dbReference type="Gene3D" id="3.30.450.20">
    <property type="entry name" value="PAS domain"/>
    <property type="match status" value="2"/>
</dbReference>
<dbReference type="InterPro" id="IPR001610">
    <property type="entry name" value="PAC"/>
</dbReference>
<evidence type="ECO:0000256" key="6">
    <source>
        <dbReference type="ARBA" id="ARBA00022777"/>
    </source>
</evidence>
<dbReference type="EMBL" id="QLIX01000008">
    <property type="protein sequence ID" value="RAI58617.1"/>
    <property type="molecule type" value="Genomic_DNA"/>
</dbReference>
<dbReference type="SMART" id="SM00911">
    <property type="entry name" value="HWE_HK"/>
    <property type="match status" value="1"/>
</dbReference>
<evidence type="ECO:0000256" key="4">
    <source>
        <dbReference type="ARBA" id="ARBA00022679"/>
    </source>
</evidence>
<keyword evidence="7" id="KW-0067">ATP-binding</keyword>
<dbReference type="GO" id="GO:0004673">
    <property type="term" value="F:protein histidine kinase activity"/>
    <property type="evidence" value="ECO:0007669"/>
    <property type="project" value="UniProtKB-EC"/>
</dbReference>
<evidence type="ECO:0000256" key="1">
    <source>
        <dbReference type="ARBA" id="ARBA00000085"/>
    </source>
</evidence>
<evidence type="ECO:0000259" key="8">
    <source>
        <dbReference type="SMART" id="SM00911"/>
    </source>
</evidence>
<dbReference type="PANTHER" id="PTHR41523">
    <property type="entry name" value="TWO-COMPONENT SYSTEM SENSOR PROTEIN"/>
    <property type="match status" value="1"/>
</dbReference>
<dbReference type="InterPro" id="IPR000014">
    <property type="entry name" value="PAS"/>
</dbReference>
<accession>A0A327M816</accession>
<keyword evidence="10" id="KW-1185">Reference proteome</keyword>
<gene>
    <name evidence="9" type="ORF">DOO78_13075</name>
</gene>
<dbReference type="SUPFAM" id="SSF55874">
    <property type="entry name" value="ATPase domain of HSP90 chaperone/DNA topoisomerase II/histidine kinase"/>
    <property type="match status" value="1"/>
</dbReference>
<evidence type="ECO:0000313" key="9">
    <source>
        <dbReference type="EMBL" id="RAI58617.1"/>
    </source>
</evidence>
<dbReference type="InterPro" id="IPR036890">
    <property type="entry name" value="HATPase_C_sf"/>
</dbReference>